<proteinExistence type="predicted"/>
<keyword evidence="4" id="KW-1185">Reference proteome</keyword>
<evidence type="ECO:0000256" key="2">
    <source>
        <dbReference type="SAM" id="Phobius"/>
    </source>
</evidence>
<keyword evidence="2" id="KW-0812">Transmembrane</keyword>
<dbReference type="AlphaFoldDB" id="A0A8J6DX00"/>
<feature type="non-terminal residue" evidence="3">
    <location>
        <position position="136"/>
    </location>
</feature>
<organism evidence="3 4">
    <name type="scientific">Galemys pyrenaicus</name>
    <name type="common">Iberian desman</name>
    <name type="synonym">Pyrenean desman</name>
    <dbReference type="NCBI Taxonomy" id="202257"/>
    <lineage>
        <taxon>Eukaryota</taxon>
        <taxon>Metazoa</taxon>
        <taxon>Chordata</taxon>
        <taxon>Craniata</taxon>
        <taxon>Vertebrata</taxon>
        <taxon>Euteleostomi</taxon>
        <taxon>Mammalia</taxon>
        <taxon>Eutheria</taxon>
        <taxon>Laurasiatheria</taxon>
        <taxon>Eulipotyphla</taxon>
        <taxon>Talpidae</taxon>
        <taxon>Galemys</taxon>
    </lineage>
</organism>
<feature type="transmembrane region" description="Helical" evidence="2">
    <location>
        <begin position="106"/>
        <end position="126"/>
    </location>
</feature>
<evidence type="ECO:0000313" key="4">
    <source>
        <dbReference type="Proteomes" id="UP000700334"/>
    </source>
</evidence>
<keyword evidence="2" id="KW-0472">Membrane</keyword>
<feature type="compositionally biased region" description="Basic and acidic residues" evidence="1">
    <location>
        <begin position="69"/>
        <end position="83"/>
    </location>
</feature>
<sequence length="136" mass="14446">TSSYYSLYKIRTPGTLQYQKLASPLSQRAARHPVSVHQEGAGGERSVLRQLGPDRAGCPQSVSAAKRSPGLEKEQPRTGRGEHLSAEHMVALLGPGWALQRSKAIMALKSLVLSSLLVLGLLVLGAPSPPGLEFPA</sequence>
<evidence type="ECO:0000256" key="1">
    <source>
        <dbReference type="SAM" id="MobiDB-lite"/>
    </source>
</evidence>
<evidence type="ECO:0000313" key="3">
    <source>
        <dbReference type="EMBL" id="KAG8525022.1"/>
    </source>
</evidence>
<gene>
    <name evidence="3" type="ORF">J0S82_008151</name>
</gene>
<reference evidence="3" key="1">
    <citation type="journal article" date="2021" name="Evol. Appl.">
        <title>The genome of the Pyrenean desman and the effects of bottlenecks and inbreeding on the genomic landscape of an endangered species.</title>
        <authorList>
            <person name="Escoda L."/>
            <person name="Castresana J."/>
        </authorList>
    </citation>
    <scope>NUCLEOTIDE SEQUENCE</scope>
    <source>
        <strain evidence="3">IBE-C5619</strain>
    </source>
</reference>
<dbReference type="Proteomes" id="UP000700334">
    <property type="component" value="Unassembled WGS sequence"/>
</dbReference>
<feature type="region of interest" description="Disordered" evidence="1">
    <location>
        <begin position="27"/>
        <end position="83"/>
    </location>
</feature>
<protein>
    <submittedName>
        <fullName evidence="3">Uncharacterized protein</fullName>
    </submittedName>
</protein>
<name>A0A8J6DX00_GALPY</name>
<dbReference type="EMBL" id="JAGFMF010010588">
    <property type="protein sequence ID" value="KAG8525022.1"/>
    <property type="molecule type" value="Genomic_DNA"/>
</dbReference>
<accession>A0A8J6DX00</accession>
<comment type="caution">
    <text evidence="3">The sequence shown here is derived from an EMBL/GenBank/DDBJ whole genome shotgun (WGS) entry which is preliminary data.</text>
</comment>
<keyword evidence="2" id="KW-1133">Transmembrane helix</keyword>